<keyword evidence="2" id="KW-1185">Reference proteome</keyword>
<accession>A0ABZ1WCL6</accession>
<dbReference type="RefSeq" id="WP_329495189.1">
    <property type="nucleotide sequence ID" value="NZ_CP108460.1"/>
</dbReference>
<dbReference type="Proteomes" id="UP001432014">
    <property type="component" value="Chromosome"/>
</dbReference>
<protein>
    <submittedName>
        <fullName evidence="1">Uncharacterized protein</fullName>
    </submittedName>
</protein>
<name>A0ABZ1WCL6_9ACTN</name>
<gene>
    <name evidence="1" type="ORF">OG469_25700</name>
</gene>
<sequence>MSEPTWQIEAFERVGDEHLADHPLPDGFTRTHAAALVGDHPDLIGSCFALGPDQLATASRLLGSPLDPDAAAYFLVARQAPRAAPDGPSGGSSLSAP</sequence>
<dbReference type="EMBL" id="CP108482">
    <property type="protein sequence ID" value="WUS58607.1"/>
    <property type="molecule type" value="Genomic_DNA"/>
</dbReference>
<evidence type="ECO:0000313" key="2">
    <source>
        <dbReference type="Proteomes" id="UP001432014"/>
    </source>
</evidence>
<reference evidence="1 2" key="1">
    <citation type="submission" date="2022-10" db="EMBL/GenBank/DDBJ databases">
        <title>The complete genomes of actinobacterial strains from the NBC collection.</title>
        <authorList>
            <person name="Joergensen T.S."/>
            <person name="Alvarez Arevalo M."/>
            <person name="Sterndorff E.B."/>
            <person name="Faurdal D."/>
            <person name="Vuksanovic O."/>
            <person name="Mourched A.-S."/>
            <person name="Charusanti P."/>
            <person name="Shaw S."/>
            <person name="Blin K."/>
            <person name="Weber T."/>
        </authorList>
    </citation>
    <scope>NUCLEOTIDE SEQUENCE [LARGE SCALE GENOMIC DNA]</scope>
    <source>
        <strain evidence="1 2">NBC_01247</strain>
    </source>
</reference>
<organism evidence="1 2">
    <name type="scientific">Kitasatospora herbaricolor</name>
    <dbReference type="NCBI Taxonomy" id="68217"/>
    <lineage>
        <taxon>Bacteria</taxon>
        <taxon>Bacillati</taxon>
        <taxon>Actinomycetota</taxon>
        <taxon>Actinomycetes</taxon>
        <taxon>Kitasatosporales</taxon>
        <taxon>Streptomycetaceae</taxon>
        <taxon>Kitasatospora</taxon>
    </lineage>
</organism>
<evidence type="ECO:0000313" key="1">
    <source>
        <dbReference type="EMBL" id="WUS58607.1"/>
    </source>
</evidence>
<proteinExistence type="predicted"/>